<accession>A0AA39F4W2</accession>
<evidence type="ECO:0000313" key="2">
    <source>
        <dbReference type="EMBL" id="KAK0162977.1"/>
    </source>
</evidence>
<reference evidence="2" key="1">
    <citation type="journal article" date="2023" name="bioRxiv">
        <title>Scaffold-level genome assemblies of two parasitoid biocontrol wasps reveal the parthenogenesis mechanism and an associated novel virus.</title>
        <authorList>
            <person name="Inwood S."/>
            <person name="Skelly J."/>
            <person name="Guhlin J."/>
            <person name="Harrop T."/>
            <person name="Goldson S."/>
            <person name="Dearden P."/>
        </authorList>
    </citation>
    <scope>NUCLEOTIDE SEQUENCE</scope>
    <source>
        <strain evidence="2">Lincoln</strain>
        <tissue evidence="2">Whole body</tissue>
    </source>
</reference>
<proteinExistence type="predicted"/>
<organism evidence="2 3">
    <name type="scientific">Microctonus hyperodae</name>
    <name type="common">Parasitoid wasp</name>
    <dbReference type="NCBI Taxonomy" id="165561"/>
    <lineage>
        <taxon>Eukaryota</taxon>
        <taxon>Metazoa</taxon>
        <taxon>Ecdysozoa</taxon>
        <taxon>Arthropoda</taxon>
        <taxon>Hexapoda</taxon>
        <taxon>Insecta</taxon>
        <taxon>Pterygota</taxon>
        <taxon>Neoptera</taxon>
        <taxon>Endopterygota</taxon>
        <taxon>Hymenoptera</taxon>
        <taxon>Apocrita</taxon>
        <taxon>Ichneumonoidea</taxon>
        <taxon>Braconidae</taxon>
        <taxon>Euphorinae</taxon>
        <taxon>Microctonus</taxon>
    </lineage>
</organism>
<evidence type="ECO:0000313" key="3">
    <source>
        <dbReference type="Proteomes" id="UP001168972"/>
    </source>
</evidence>
<keyword evidence="1" id="KW-0472">Membrane</keyword>
<keyword evidence="1" id="KW-0812">Transmembrane</keyword>
<keyword evidence="1" id="KW-1133">Transmembrane helix</keyword>
<keyword evidence="3" id="KW-1185">Reference proteome</keyword>
<gene>
    <name evidence="2" type="ORF">PV327_006701</name>
</gene>
<name>A0AA39F4W2_MICHY</name>
<dbReference type="EMBL" id="JAQQBR010001833">
    <property type="protein sequence ID" value="KAK0162977.1"/>
    <property type="molecule type" value="Genomic_DNA"/>
</dbReference>
<comment type="caution">
    <text evidence="2">The sequence shown here is derived from an EMBL/GenBank/DDBJ whole genome shotgun (WGS) entry which is preliminary data.</text>
</comment>
<dbReference type="AlphaFoldDB" id="A0AA39F4W2"/>
<reference evidence="2" key="2">
    <citation type="submission" date="2023-03" db="EMBL/GenBank/DDBJ databases">
        <authorList>
            <person name="Inwood S.N."/>
            <person name="Skelly J.G."/>
            <person name="Guhlin J."/>
            <person name="Harrop T.W.R."/>
            <person name="Goldson S.G."/>
            <person name="Dearden P.K."/>
        </authorList>
    </citation>
    <scope>NUCLEOTIDE SEQUENCE</scope>
    <source>
        <strain evidence="2">Lincoln</strain>
        <tissue evidence="2">Whole body</tissue>
    </source>
</reference>
<sequence length="853" mass="96102">MLKVWLKLSSVFVSHMSKVVRMNFAILIGIIGVFCGVSAQENAQRKLSNALLECYNTTEILLKDNHLPYNMHAFIAILRKIEDNPELQMDLRQLSVAILHRFRQSGISESPSIVNTPGITPYAPNEFPFFANSRTLKLIPGDVRYFPNSSISLIERCTLHSMISNTIDPKERGDESITCRFKSNEYRFIRSLQTANVTGSSKHINADVETLTPEELDSIKNKNNPQLNDSSFDPNWFYPALPPNHPKNAQIITFPVSRCPLESGVINTEWKTVSGGPLIAGIAAALQPQNVKISDLLLKKDWQPSESLLSMTLDNKWLATLAGDLAEVAILQGPQRDQYRIGEEGHWNSSVMPKSYFIDGNQDTEFTAAEIRGDLDGLILASEVDSWHKQVPTLKLSQIFDMYYSDRGVFNTSIRACNRRSLLTAVALNETTSAQAYSASVVLNEKLSKYYIAPETLKRFAVQATNDFFAFVPSMNNEPMCDYVDDRKRFNRLATDLIIIIDTNWQFSTIQSILAILLENCEINKYNSNFTLINGQTGEVMINSTNNILDFYNFNVTQYSSYKPGFDLATALAKLEPMQIRKLNREREQKIGGQRSDILLFVPFTGPSMSDGDKQYCKDRINKMSEDIPDAVILFLVSGSNNWADFTRDSQNDVVSIGGGSIREARGPIMTLINRMKRVPRRLINSQCGANYETTGTSAQYTNYLEPSGINFYRLHPNYFYTNDDDDSLEIKIHPSTGGSFTICESRNPLHINTTDAFITCTKIDRAETHSIRVSCADASIIRECNPLYLSIAVNATSTTINRCADSKFCRYPDAFKYTISYGENMKCTNSTSSFMASLVLILISFLYHCIRY</sequence>
<evidence type="ECO:0000256" key="1">
    <source>
        <dbReference type="SAM" id="Phobius"/>
    </source>
</evidence>
<dbReference type="Proteomes" id="UP001168972">
    <property type="component" value="Unassembled WGS sequence"/>
</dbReference>
<feature type="transmembrane region" description="Helical" evidence="1">
    <location>
        <begin position="834"/>
        <end position="851"/>
    </location>
</feature>
<protein>
    <submittedName>
        <fullName evidence="2">Uncharacterized protein</fullName>
    </submittedName>
</protein>